<feature type="transmembrane region" description="Helical" evidence="2">
    <location>
        <begin position="36"/>
        <end position="60"/>
    </location>
</feature>
<keyword evidence="2" id="KW-0812">Transmembrane</keyword>
<dbReference type="NCBIfam" id="TIGR03816">
    <property type="entry name" value="tadE_like_DECH"/>
    <property type="match status" value="1"/>
</dbReference>
<name>A0ABY5FT71_9MICO</name>
<feature type="compositionally biased region" description="Low complexity" evidence="1">
    <location>
        <begin position="1"/>
        <end position="24"/>
    </location>
</feature>
<gene>
    <name evidence="3" type="ORF">NNL39_07260</name>
</gene>
<keyword evidence="4" id="KW-1185">Reference proteome</keyword>
<accession>A0ABY5FT71</accession>
<dbReference type="InterPro" id="IPR021202">
    <property type="entry name" value="Rv3654c-like"/>
</dbReference>
<reference evidence="3" key="1">
    <citation type="submission" date="2022-07" db="EMBL/GenBank/DDBJ databases">
        <title>Taxonomic analysis of Microcella humidisoli nov. sp., isolated from riverside soil.</title>
        <authorList>
            <person name="Molina K.M."/>
            <person name="Kim S.B."/>
        </authorList>
    </citation>
    <scope>NUCLEOTIDE SEQUENCE</scope>
    <source>
        <strain evidence="3">MMS21-STM10</strain>
    </source>
</reference>
<dbReference type="Proteomes" id="UP001060039">
    <property type="component" value="Chromosome"/>
</dbReference>
<feature type="region of interest" description="Disordered" evidence="1">
    <location>
        <begin position="1"/>
        <end position="27"/>
    </location>
</feature>
<proteinExistence type="predicted"/>
<evidence type="ECO:0000256" key="2">
    <source>
        <dbReference type="SAM" id="Phobius"/>
    </source>
</evidence>
<evidence type="ECO:0000256" key="1">
    <source>
        <dbReference type="SAM" id="MobiDB-lite"/>
    </source>
</evidence>
<evidence type="ECO:0000313" key="4">
    <source>
        <dbReference type="Proteomes" id="UP001060039"/>
    </source>
</evidence>
<keyword evidence="2" id="KW-1133">Transmembrane helix</keyword>
<dbReference type="RefSeq" id="WP_255158416.1">
    <property type="nucleotide sequence ID" value="NZ_CP101497.1"/>
</dbReference>
<keyword evidence="2" id="KW-0472">Membrane</keyword>
<dbReference type="EMBL" id="CP101497">
    <property type="protein sequence ID" value="UTT61484.1"/>
    <property type="molecule type" value="Genomic_DNA"/>
</dbReference>
<protein>
    <recommendedName>
        <fullName evidence="5">Helicase/secretion neighborhood TadE-like protein</fullName>
    </recommendedName>
</protein>
<organism evidence="3 4">
    <name type="scientific">Microcella humidisoli</name>
    <dbReference type="NCBI Taxonomy" id="2963406"/>
    <lineage>
        <taxon>Bacteria</taxon>
        <taxon>Bacillati</taxon>
        <taxon>Actinomycetota</taxon>
        <taxon>Actinomycetes</taxon>
        <taxon>Micrococcales</taxon>
        <taxon>Microbacteriaceae</taxon>
        <taxon>Microcella</taxon>
    </lineage>
</organism>
<evidence type="ECO:0008006" key="5">
    <source>
        <dbReference type="Google" id="ProtNLM"/>
    </source>
</evidence>
<sequence length="139" mass="13683">MSARRAAAPRAARGAAPGAAPAGARDVDPDRGAGSVLVVALVSTVLLAGLTVLGAAHALVRGQQLSAAADAAALAAADVLLGWAPGEPCAAAQRLADAHAVRLVECRDEGLAVVVRVETSILSLVVARSARAGAPEVGW</sequence>
<evidence type="ECO:0000313" key="3">
    <source>
        <dbReference type="EMBL" id="UTT61484.1"/>
    </source>
</evidence>